<dbReference type="GO" id="GO:0016787">
    <property type="term" value="F:hydrolase activity"/>
    <property type="evidence" value="ECO:0007669"/>
    <property type="project" value="UniProtKB-KW"/>
</dbReference>
<dbReference type="EMBL" id="BAABBA010000006">
    <property type="protein sequence ID" value="GAA4287143.1"/>
    <property type="molecule type" value="Genomic_DNA"/>
</dbReference>
<proteinExistence type="predicted"/>
<dbReference type="PANTHER" id="PTHR43798:SF5">
    <property type="entry name" value="MONOACYLGLYCEROL LIPASE ABHD6"/>
    <property type="match status" value="1"/>
</dbReference>
<evidence type="ECO:0000313" key="2">
    <source>
        <dbReference type="EMBL" id="GAA4287143.1"/>
    </source>
</evidence>
<name>A0ABP8ETN6_9MICO</name>
<evidence type="ECO:0000259" key="1">
    <source>
        <dbReference type="Pfam" id="PF12697"/>
    </source>
</evidence>
<gene>
    <name evidence="2" type="ORF">GCM10022262_15020</name>
</gene>
<keyword evidence="2" id="KW-0378">Hydrolase</keyword>
<dbReference type="Pfam" id="PF12697">
    <property type="entry name" value="Abhydrolase_6"/>
    <property type="match status" value="1"/>
</dbReference>
<dbReference type="RefSeq" id="WP_345039439.1">
    <property type="nucleotide sequence ID" value="NZ_BAABBA010000006.1"/>
</dbReference>
<keyword evidence="3" id="KW-1185">Reference proteome</keyword>
<comment type="caution">
    <text evidence="2">The sequence shown here is derived from an EMBL/GenBank/DDBJ whole genome shotgun (WGS) entry which is preliminary data.</text>
</comment>
<reference evidence="3" key="1">
    <citation type="journal article" date="2019" name="Int. J. Syst. Evol. Microbiol.">
        <title>The Global Catalogue of Microorganisms (GCM) 10K type strain sequencing project: providing services to taxonomists for standard genome sequencing and annotation.</title>
        <authorList>
            <consortium name="The Broad Institute Genomics Platform"/>
            <consortium name="The Broad Institute Genome Sequencing Center for Infectious Disease"/>
            <person name="Wu L."/>
            <person name="Ma J."/>
        </authorList>
    </citation>
    <scope>NUCLEOTIDE SEQUENCE [LARGE SCALE GENOMIC DNA]</scope>
    <source>
        <strain evidence="3">JCM 17459</strain>
    </source>
</reference>
<protein>
    <submittedName>
        <fullName evidence="2">Alpha/beta hydrolase</fullName>
    </submittedName>
</protein>
<dbReference type="SUPFAM" id="SSF53474">
    <property type="entry name" value="alpha/beta-Hydrolases"/>
    <property type="match status" value="1"/>
</dbReference>
<accession>A0ABP8ETN6</accession>
<dbReference type="PANTHER" id="PTHR43798">
    <property type="entry name" value="MONOACYLGLYCEROL LIPASE"/>
    <property type="match status" value="1"/>
</dbReference>
<dbReference type="Proteomes" id="UP001499841">
    <property type="component" value="Unassembled WGS sequence"/>
</dbReference>
<dbReference type="InterPro" id="IPR029058">
    <property type="entry name" value="AB_hydrolase_fold"/>
</dbReference>
<dbReference type="InterPro" id="IPR050266">
    <property type="entry name" value="AB_hydrolase_sf"/>
</dbReference>
<dbReference type="Gene3D" id="3.40.50.1820">
    <property type="entry name" value="alpha/beta hydrolase"/>
    <property type="match status" value="1"/>
</dbReference>
<feature type="domain" description="AB hydrolase-1" evidence="1">
    <location>
        <begin position="53"/>
        <end position="267"/>
    </location>
</feature>
<sequence>MTARPEPLALRPEGARAIGPAHALRSSVVRVRGTWTRVHRVADEPARPDGPVFVLLHGIGVSAQEFATLVHLLSTTGRVYALDLPGHGGLPRPRRCEPEIADLAAVVAEVLDAADVRSAVVVAHSMGAQVAVELLATRPDLVAGAVLISPVVDAAARRALPQGLRLAGSSMHETPRTIAVTARAYAACGVRWFSAVARAMLRYPVEQRMAQVLAPVVLMRGEHDAVAPERWLEALAGRHGDGAAETRTVPGAAHNVVADHAGAVARAALDVLARTRAGTA</sequence>
<organism evidence="2 3">
    <name type="scientific">Georgenia daeguensis</name>
    <dbReference type="NCBI Taxonomy" id="908355"/>
    <lineage>
        <taxon>Bacteria</taxon>
        <taxon>Bacillati</taxon>
        <taxon>Actinomycetota</taxon>
        <taxon>Actinomycetes</taxon>
        <taxon>Micrococcales</taxon>
        <taxon>Bogoriellaceae</taxon>
        <taxon>Georgenia</taxon>
    </lineage>
</organism>
<dbReference type="InterPro" id="IPR000073">
    <property type="entry name" value="AB_hydrolase_1"/>
</dbReference>
<evidence type="ECO:0000313" key="3">
    <source>
        <dbReference type="Proteomes" id="UP001499841"/>
    </source>
</evidence>